<dbReference type="InterPro" id="IPR037401">
    <property type="entry name" value="SnoaL-like"/>
</dbReference>
<dbReference type="PANTHER" id="PTHR41252:SF1">
    <property type="entry name" value="BLR2505 PROTEIN"/>
    <property type="match status" value="1"/>
</dbReference>
<dbReference type="InterPro" id="IPR032710">
    <property type="entry name" value="NTF2-like_dom_sf"/>
</dbReference>
<dbReference type="EMBL" id="JAKIKU010000002">
    <property type="protein sequence ID" value="MCL1044487.1"/>
    <property type="molecule type" value="Genomic_DNA"/>
</dbReference>
<evidence type="ECO:0000259" key="1">
    <source>
        <dbReference type="Pfam" id="PF12680"/>
    </source>
</evidence>
<evidence type="ECO:0000313" key="3">
    <source>
        <dbReference type="Proteomes" id="UP001202134"/>
    </source>
</evidence>
<dbReference type="RefSeq" id="WP_229369392.1">
    <property type="nucleotide sequence ID" value="NZ_JAKIKU010000002.1"/>
</dbReference>
<dbReference type="PANTHER" id="PTHR41252">
    <property type="entry name" value="BLR2505 PROTEIN"/>
    <property type="match status" value="1"/>
</dbReference>
<evidence type="ECO:0000313" key="2">
    <source>
        <dbReference type="EMBL" id="MCL1044487.1"/>
    </source>
</evidence>
<reference evidence="2 3" key="1">
    <citation type="submission" date="2022-01" db="EMBL/GenBank/DDBJ databases">
        <title>Whole genome-based taxonomy of the Shewanellaceae.</title>
        <authorList>
            <person name="Martin-Rodriguez A.J."/>
        </authorList>
    </citation>
    <scope>NUCLEOTIDE SEQUENCE [LARGE SCALE GENOMIC DNA]</scope>
    <source>
        <strain evidence="2 3">DSM 24955</strain>
    </source>
</reference>
<accession>A0ABT0KKX4</accession>
<comment type="caution">
    <text evidence="2">The sequence shown here is derived from an EMBL/GenBank/DDBJ whole genome shotgun (WGS) entry which is preliminary data.</text>
</comment>
<dbReference type="Gene3D" id="3.10.450.50">
    <property type="match status" value="1"/>
</dbReference>
<proteinExistence type="predicted"/>
<organism evidence="2 3">
    <name type="scientific">Shewanella electrodiphila</name>
    <dbReference type="NCBI Taxonomy" id="934143"/>
    <lineage>
        <taxon>Bacteria</taxon>
        <taxon>Pseudomonadati</taxon>
        <taxon>Pseudomonadota</taxon>
        <taxon>Gammaproteobacteria</taxon>
        <taxon>Alteromonadales</taxon>
        <taxon>Shewanellaceae</taxon>
        <taxon>Shewanella</taxon>
    </lineage>
</organism>
<feature type="domain" description="SnoaL-like" evidence="1">
    <location>
        <begin position="10"/>
        <end position="115"/>
    </location>
</feature>
<dbReference type="Proteomes" id="UP001202134">
    <property type="component" value="Unassembled WGS sequence"/>
</dbReference>
<dbReference type="Pfam" id="PF12680">
    <property type="entry name" value="SnoaL_2"/>
    <property type="match status" value="1"/>
</dbReference>
<dbReference type="SUPFAM" id="SSF54427">
    <property type="entry name" value="NTF2-like"/>
    <property type="match status" value="1"/>
</dbReference>
<gene>
    <name evidence="2" type="ORF">L2737_03955</name>
</gene>
<sequence>MNAAGHKQLVSRFFELFTESDIDGVLSLLDDDVRWRMMGQQGGLPISGEMDKQGIKDLMISVKELMVGQLMMTTKAWTIDDNRVAVEVESLGELKNGKRYNNLYHYLIIVKDGRIETIKEYADTDQVRRVFFD</sequence>
<name>A0ABT0KKX4_9GAMM</name>
<protein>
    <submittedName>
        <fullName evidence="2">Nuclear transport factor 2 family protein</fullName>
    </submittedName>
</protein>
<keyword evidence="3" id="KW-1185">Reference proteome</keyword>